<dbReference type="Gene3D" id="3.40.50.300">
    <property type="entry name" value="P-loop containing nucleotide triphosphate hydrolases"/>
    <property type="match status" value="3"/>
</dbReference>
<dbReference type="SMART" id="SM00382">
    <property type="entry name" value="AAA"/>
    <property type="match status" value="2"/>
</dbReference>
<evidence type="ECO:0000313" key="6">
    <source>
        <dbReference type="EMBL" id="MBB6040605.1"/>
    </source>
</evidence>
<dbReference type="EMBL" id="JACHHH010000002">
    <property type="protein sequence ID" value="MBB6040605.1"/>
    <property type="molecule type" value="Genomic_DNA"/>
</dbReference>
<evidence type="ECO:0000256" key="1">
    <source>
        <dbReference type="ARBA" id="ARBA00022737"/>
    </source>
</evidence>
<evidence type="ECO:0000313" key="7">
    <source>
        <dbReference type="Proteomes" id="UP000522163"/>
    </source>
</evidence>
<dbReference type="GO" id="GO:0005524">
    <property type="term" value="F:ATP binding"/>
    <property type="evidence" value="ECO:0007669"/>
    <property type="project" value="UniProtKB-KW"/>
</dbReference>
<dbReference type="Proteomes" id="UP000522163">
    <property type="component" value="Unassembled WGS sequence"/>
</dbReference>
<dbReference type="NCBIfam" id="NF000355">
    <property type="entry name" value="ribo_prot_ABC_F"/>
    <property type="match status" value="1"/>
</dbReference>
<dbReference type="PANTHER" id="PTHR42855">
    <property type="entry name" value="ABC TRANSPORTER ATP-BINDING SUBUNIT"/>
    <property type="match status" value="1"/>
</dbReference>
<dbReference type="InterPro" id="IPR032781">
    <property type="entry name" value="ABC_tran_Xtn"/>
</dbReference>
<dbReference type="RefSeq" id="WP_183682715.1">
    <property type="nucleotide sequence ID" value="NZ_JACHHH010000002.1"/>
</dbReference>
<feature type="domain" description="ABC transporter" evidence="5">
    <location>
        <begin position="253"/>
        <end position="466"/>
    </location>
</feature>
<feature type="coiled-coil region" evidence="4">
    <location>
        <begin position="179"/>
        <end position="206"/>
    </location>
</feature>
<dbReference type="Pfam" id="PF12848">
    <property type="entry name" value="ABC_tran_Xtn"/>
    <property type="match status" value="1"/>
</dbReference>
<dbReference type="CDD" id="cd03221">
    <property type="entry name" value="ABCF_EF-3"/>
    <property type="match status" value="2"/>
</dbReference>
<sequence length="578" mass="66276">MILNISNLSKSYVGQSVLKEVSFHLEEKEKAAIVGINGSGKTTLLRCILGIEEADEGGIAFSKDKKMAYLAQQHADMEQEDEEYESLSGGQKTKKRLEEILMEKPDLLILDEPTNHLDIGSIQWLEKVLKRYDGAVLLVSHDRYFLDKIVTKVIDLERGKARMYLGNYTAYAEKKKMIREAERKAYENQQAEIKHQEAVIEKLKQFNREKSIKRAESREKLLSKVERLEQPEDLQNEMRLLFMPREASGNDVLIAKDLGKSFDGKRLFSHGTFSIQRGEHVAVIGDNGTGKTTLLKILNGLIQADEGEFRLGSKVKIAYYDQEHAVLHMEKTLFDEIQDTYPDMNNTRVRNVLAAFLFTGDDVYKKVGDLSGGERGRVSLAKLMLSDANFLILDEPTNHLDIQGKEVLEEAIRNYEGTVLYVSHDRYFINQTATRIMELFSNRFDNYIGNYDYYLEKKEDVRSYGDSLQKDTMQNTWVDPEEIKKAQEKEAAKQDWASQKEFAAKKRKWETSLKKAEEEIARLEEKITELSTAMEEVGSDAGRLMELHKEQEAAEASLQEQYAIWEESSLALEELEEG</sequence>
<keyword evidence="4" id="KW-0175">Coiled coil</keyword>
<organism evidence="6 7">
    <name type="scientific">Oribacterium sinus</name>
    <dbReference type="NCBI Taxonomy" id="237576"/>
    <lineage>
        <taxon>Bacteria</taxon>
        <taxon>Bacillati</taxon>
        <taxon>Bacillota</taxon>
        <taxon>Clostridia</taxon>
        <taxon>Lachnospirales</taxon>
        <taxon>Lachnospiraceae</taxon>
        <taxon>Oribacterium</taxon>
    </lineage>
</organism>
<reference evidence="6 7" key="1">
    <citation type="submission" date="2020-08" db="EMBL/GenBank/DDBJ databases">
        <title>Genomic Encyclopedia of Type Strains, Phase IV (KMG-IV): sequencing the most valuable type-strain genomes for metagenomic binning, comparative biology and taxonomic classification.</title>
        <authorList>
            <person name="Goeker M."/>
        </authorList>
    </citation>
    <scope>NUCLEOTIDE SEQUENCE [LARGE SCALE GENOMIC DNA]</scope>
    <source>
        <strain evidence="6 7">DSM 17245</strain>
    </source>
</reference>
<dbReference type="InterPro" id="IPR051309">
    <property type="entry name" value="ABCF_ATPase"/>
</dbReference>
<dbReference type="AlphaFoldDB" id="A0A7W9SFN8"/>
<dbReference type="GO" id="GO:0016887">
    <property type="term" value="F:ATP hydrolysis activity"/>
    <property type="evidence" value="ECO:0007669"/>
    <property type="project" value="InterPro"/>
</dbReference>
<keyword evidence="2" id="KW-0547">Nucleotide-binding</keyword>
<feature type="domain" description="ABC transporter" evidence="5">
    <location>
        <begin position="3"/>
        <end position="183"/>
    </location>
</feature>
<dbReference type="InterPro" id="IPR003593">
    <property type="entry name" value="AAA+_ATPase"/>
</dbReference>
<evidence type="ECO:0000256" key="2">
    <source>
        <dbReference type="ARBA" id="ARBA00022741"/>
    </source>
</evidence>
<dbReference type="FunFam" id="3.40.50.300:FF:000309">
    <property type="entry name" value="ABC transporter ATP-binding protein"/>
    <property type="match status" value="1"/>
</dbReference>
<dbReference type="GeneID" id="85014128"/>
<protein>
    <submittedName>
        <fullName evidence="6">ATP-binding cassette subfamily F protein 3</fullName>
    </submittedName>
</protein>
<evidence type="ECO:0000256" key="4">
    <source>
        <dbReference type="SAM" id="Coils"/>
    </source>
</evidence>
<gene>
    <name evidence="6" type="ORF">HNQ46_000568</name>
</gene>
<name>A0A7W9SFN8_9FIRM</name>
<dbReference type="PANTHER" id="PTHR42855:SF2">
    <property type="entry name" value="DRUG RESISTANCE ABC TRANSPORTER,ATP-BINDING PROTEIN"/>
    <property type="match status" value="1"/>
</dbReference>
<dbReference type="GO" id="GO:0003677">
    <property type="term" value="F:DNA binding"/>
    <property type="evidence" value="ECO:0007669"/>
    <property type="project" value="InterPro"/>
</dbReference>
<dbReference type="FunFam" id="3.40.50.300:FF:000011">
    <property type="entry name" value="Putative ABC transporter ATP-binding component"/>
    <property type="match status" value="1"/>
</dbReference>
<dbReference type="Pfam" id="PF00005">
    <property type="entry name" value="ABC_tran"/>
    <property type="match status" value="3"/>
</dbReference>
<proteinExistence type="predicted"/>
<dbReference type="PROSITE" id="PS50893">
    <property type="entry name" value="ABC_TRANSPORTER_2"/>
    <property type="match status" value="2"/>
</dbReference>
<keyword evidence="1" id="KW-0677">Repeat</keyword>
<evidence type="ECO:0000256" key="3">
    <source>
        <dbReference type="ARBA" id="ARBA00022840"/>
    </source>
</evidence>
<dbReference type="SUPFAM" id="SSF52540">
    <property type="entry name" value="P-loop containing nucleoside triphosphate hydrolases"/>
    <property type="match status" value="2"/>
</dbReference>
<comment type="caution">
    <text evidence="6">The sequence shown here is derived from an EMBL/GenBank/DDBJ whole genome shotgun (WGS) entry which is preliminary data.</text>
</comment>
<dbReference type="InterPro" id="IPR027417">
    <property type="entry name" value="P-loop_NTPase"/>
</dbReference>
<keyword evidence="3 6" id="KW-0067">ATP-binding</keyword>
<accession>A0A7W9SFN8</accession>
<feature type="coiled-coil region" evidence="4">
    <location>
        <begin position="499"/>
        <end position="540"/>
    </location>
</feature>
<dbReference type="InterPro" id="IPR003439">
    <property type="entry name" value="ABC_transporter-like_ATP-bd"/>
</dbReference>
<evidence type="ECO:0000259" key="5">
    <source>
        <dbReference type="PROSITE" id="PS50893"/>
    </source>
</evidence>